<dbReference type="CDD" id="cd05289">
    <property type="entry name" value="MDR_like_2"/>
    <property type="match status" value="1"/>
</dbReference>
<feature type="domain" description="Enoyl reductase (ER)" evidence="1">
    <location>
        <begin position="16"/>
        <end position="307"/>
    </location>
</feature>
<organism evidence="2 3">
    <name type="scientific">Leifsonia poae</name>
    <dbReference type="NCBI Taxonomy" id="110933"/>
    <lineage>
        <taxon>Bacteria</taxon>
        <taxon>Bacillati</taxon>
        <taxon>Actinomycetota</taxon>
        <taxon>Actinomycetes</taxon>
        <taxon>Micrococcales</taxon>
        <taxon>Microbacteriaceae</taxon>
        <taxon>Leifsonia</taxon>
    </lineage>
</organism>
<name>A0A9W6LY48_9MICO</name>
<proteinExistence type="predicted"/>
<sequence>MKKPQNIRVVEYDRIGGVEVLELREHPVPEPGDGQVLVEVIAAGINHIEAFIRAGREPEVRTPFPRRQGSDFAGIVVAIGPGVAGFRPGADVVGHVSAGAHATHVLVAADALVAKPKALAWEVAGSLYLAGVCALDTLDELRIGVGDTLVVSAAAGGVGSIETQLAKRAGATVIGTCGERNFDYLRQLGIKPVLYGPGIADRIRAVAPGGVTAFIDNFGQDGRALADELGVPSARYRSSEDRRQRELAALDDDPEARERSTRQLARIVTLAAEHAITVLISGFYPLDDIRGAFDDLEKLHARGKIVLGTRPVSPFRVLKARDVADARA</sequence>
<dbReference type="InterPro" id="IPR020843">
    <property type="entry name" value="ER"/>
</dbReference>
<dbReference type="SUPFAM" id="SSF51735">
    <property type="entry name" value="NAD(P)-binding Rossmann-fold domains"/>
    <property type="match status" value="1"/>
</dbReference>
<dbReference type="Gene3D" id="3.90.180.10">
    <property type="entry name" value="Medium-chain alcohol dehydrogenases, catalytic domain"/>
    <property type="match status" value="1"/>
</dbReference>
<dbReference type="Proteomes" id="UP001142372">
    <property type="component" value="Unassembled WGS sequence"/>
</dbReference>
<dbReference type="GO" id="GO:0016491">
    <property type="term" value="F:oxidoreductase activity"/>
    <property type="evidence" value="ECO:0007669"/>
    <property type="project" value="InterPro"/>
</dbReference>
<dbReference type="RefSeq" id="WP_271175518.1">
    <property type="nucleotide sequence ID" value="NZ_BAAAJO010000001.1"/>
</dbReference>
<dbReference type="Gene3D" id="3.40.50.720">
    <property type="entry name" value="NAD(P)-binding Rossmann-like Domain"/>
    <property type="match status" value="1"/>
</dbReference>
<accession>A0A9W6LY48</accession>
<evidence type="ECO:0000313" key="2">
    <source>
        <dbReference type="EMBL" id="GLJ74833.1"/>
    </source>
</evidence>
<keyword evidence="3" id="KW-1185">Reference proteome</keyword>
<reference evidence="2" key="2">
    <citation type="submission" date="2023-01" db="EMBL/GenBank/DDBJ databases">
        <authorList>
            <person name="Sun Q."/>
            <person name="Evtushenko L."/>
        </authorList>
    </citation>
    <scope>NUCLEOTIDE SEQUENCE</scope>
    <source>
        <strain evidence="2">VKM Ac-1401</strain>
    </source>
</reference>
<dbReference type="SUPFAM" id="SSF50129">
    <property type="entry name" value="GroES-like"/>
    <property type="match status" value="1"/>
</dbReference>
<protein>
    <submittedName>
        <fullName evidence="2">NADPH:quinone reductase</fullName>
    </submittedName>
</protein>
<evidence type="ECO:0000259" key="1">
    <source>
        <dbReference type="SMART" id="SM00829"/>
    </source>
</evidence>
<dbReference type="SMART" id="SM00829">
    <property type="entry name" value="PKS_ER"/>
    <property type="match status" value="1"/>
</dbReference>
<dbReference type="PANTHER" id="PTHR44013:SF1">
    <property type="entry name" value="ZINC-TYPE ALCOHOL DEHYDROGENASE-LIKE PROTEIN C16A3.02C"/>
    <property type="match status" value="1"/>
</dbReference>
<comment type="caution">
    <text evidence="2">The sequence shown here is derived from an EMBL/GenBank/DDBJ whole genome shotgun (WGS) entry which is preliminary data.</text>
</comment>
<dbReference type="PANTHER" id="PTHR44013">
    <property type="entry name" value="ZINC-TYPE ALCOHOL DEHYDROGENASE-LIKE PROTEIN C16A3.02C"/>
    <property type="match status" value="1"/>
</dbReference>
<reference evidence="2" key="1">
    <citation type="journal article" date="2014" name="Int. J. Syst. Evol. Microbiol.">
        <title>Complete genome sequence of Corynebacterium casei LMG S-19264T (=DSM 44701T), isolated from a smear-ripened cheese.</title>
        <authorList>
            <consortium name="US DOE Joint Genome Institute (JGI-PGF)"/>
            <person name="Walter F."/>
            <person name="Albersmeier A."/>
            <person name="Kalinowski J."/>
            <person name="Ruckert C."/>
        </authorList>
    </citation>
    <scope>NUCLEOTIDE SEQUENCE</scope>
    <source>
        <strain evidence="2">VKM Ac-1401</strain>
    </source>
</reference>
<dbReference type="InterPro" id="IPR011032">
    <property type="entry name" value="GroES-like_sf"/>
</dbReference>
<dbReference type="InterPro" id="IPR013154">
    <property type="entry name" value="ADH-like_N"/>
</dbReference>
<dbReference type="InterPro" id="IPR036291">
    <property type="entry name" value="NAD(P)-bd_dom_sf"/>
</dbReference>
<dbReference type="Pfam" id="PF13602">
    <property type="entry name" value="ADH_zinc_N_2"/>
    <property type="match status" value="1"/>
</dbReference>
<gene>
    <name evidence="2" type="ORF">GCM10017584_04060</name>
</gene>
<dbReference type="AlphaFoldDB" id="A0A9W6LY48"/>
<dbReference type="InterPro" id="IPR052733">
    <property type="entry name" value="Chloroplast_QOR"/>
</dbReference>
<dbReference type="Pfam" id="PF08240">
    <property type="entry name" value="ADH_N"/>
    <property type="match status" value="1"/>
</dbReference>
<dbReference type="EMBL" id="BSEN01000001">
    <property type="protein sequence ID" value="GLJ74833.1"/>
    <property type="molecule type" value="Genomic_DNA"/>
</dbReference>
<evidence type="ECO:0000313" key="3">
    <source>
        <dbReference type="Proteomes" id="UP001142372"/>
    </source>
</evidence>